<dbReference type="InterPro" id="IPR016009">
    <property type="entry name" value="tRNA_MeTrfase_TRMD/TRM10"/>
</dbReference>
<comment type="subunit">
    <text evidence="4 15 16">Homodimer.</text>
</comment>
<name>A0ABQ5YN37_9BURK</name>
<organism evidence="18 19">
    <name type="scientific">Limnobacter litoralis</name>
    <dbReference type="NCBI Taxonomy" id="481366"/>
    <lineage>
        <taxon>Bacteria</taxon>
        <taxon>Pseudomonadati</taxon>
        <taxon>Pseudomonadota</taxon>
        <taxon>Betaproteobacteria</taxon>
        <taxon>Burkholderiales</taxon>
        <taxon>Burkholderiaceae</taxon>
        <taxon>Limnobacter</taxon>
    </lineage>
</organism>
<proteinExistence type="inferred from homology"/>
<dbReference type="Proteomes" id="UP001156664">
    <property type="component" value="Unassembled WGS sequence"/>
</dbReference>
<feature type="binding site" evidence="15">
    <location>
        <position position="120"/>
    </location>
    <ligand>
        <name>S-adenosyl-L-methionine</name>
        <dbReference type="ChEBI" id="CHEBI:59789"/>
    </ligand>
</feature>
<keyword evidence="8 15" id="KW-0489">Methyltransferase</keyword>
<dbReference type="CDD" id="cd18080">
    <property type="entry name" value="TrmD-like"/>
    <property type="match status" value="1"/>
</dbReference>
<keyword evidence="9 15" id="KW-0808">Transferase</keyword>
<evidence type="ECO:0000256" key="14">
    <source>
        <dbReference type="ARBA" id="ARBA00047783"/>
    </source>
</evidence>
<dbReference type="SUPFAM" id="SSF75217">
    <property type="entry name" value="alpha/beta knot"/>
    <property type="match status" value="1"/>
</dbReference>
<dbReference type="Gene3D" id="1.10.1270.20">
    <property type="entry name" value="tRNA(m1g37)methyltransferase, domain 2"/>
    <property type="match status" value="1"/>
</dbReference>
<dbReference type="RefSeq" id="WP_284280478.1">
    <property type="nucleotide sequence ID" value="NZ_BSOJ01000010.1"/>
</dbReference>
<feature type="binding site" evidence="15">
    <location>
        <begin position="140"/>
        <end position="145"/>
    </location>
    <ligand>
        <name>S-adenosyl-L-methionine</name>
        <dbReference type="ChEBI" id="CHEBI:59789"/>
    </ligand>
</feature>
<evidence type="ECO:0000259" key="17">
    <source>
        <dbReference type="Pfam" id="PF01746"/>
    </source>
</evidence>
<dbReference type="Pfam" id="PF01746">
    <property type="entry name" value="tRNA_m1G_MT"/>
    <property type="match status" value="1"/>
</dbReference>
<evidence type="ECO:0000256" key="11">
    <source>
        <dbReference type="ARBA" id="ARBA00022694"/>
    </source>
</evidence>
<protein>
    <recommendedName>
        <fullName evidence="6 15">tRNA (guanine-N(1)-)-methyltransferase</fullName>
        <ecNumber evidence="5 15">2.1.1.228</ecNumber>
    </recommendedName>
    <alternativeName>
        <fullName evidence="12 15">M1G-methyltransferase</fullName>
    </alternativeName>
    <alternativeName>
        <fullName evidence="13 15">tRNA [GM37] methyltransferase</fullName>
    </alternativeName>
</protein>
<comment type="similarity">
    <text evidence="3 15 16">Belongs to the RNA methyltransferase TrmD family.</text>
</comment>
<evidence type="ECO:0000256" key="9">
    <source>
        <dbReference type="ARBA" id="ARBA00022679"/>
    </source>
</evidence>
<dbReference type="PANTHER" id="PTHR46417:SF1">
    <property type="entry name" value="TRNA (GUANINE-N(1)-)-METHYLTRANSFERASE"/>
    <property type="match status" value="1"/>
</dbReference>
<dbReference type="EMBL" id="BSOJ01000010">
    <property type="protein sequence ID" value="GLR26015.1"/>
    <property type="molecule type" value="Genomic_DNA"/>
</dbReference>
<dbReference type="Gene3D" id="3.40.1280.10">
    <property type="match status" value="1"/>
</dbReference>
<evidence type="ECO:0000256" key="10">
    <source>
        <dbReference type="ARBA" id="ARBA00022691"/>
    </source>
</evidence>
<keyword evidence="10 15" id="KW-0949">S-adenosyl-L-methionine</keyword>
<keyword evidence="11 15" id="KW-0819">tRNA processing</keyword>
<dbReference type="NCBIfam" id="TIGR00088">
    <property type="entry name" value="trmD"/>
    <property type="match status" value="1"/>
</dbReference>
<evidence type="ECO:0000256" key="7">
    <source>
        <dbReference type="ARBA" id="ARBA00022490"/>
    </source>
</evidence>
<evidence type="ECO:0000256" key="2">
    <source>
        <dbReference type="ARBA" id="ARBA00004496"/>
    </source>
</evidence>
<gene>
    <name evidence="15 18" type="primary">trmD</name>
    <name evidence="18" type="ORF">GCM10007875_11030</name>
</gene>
<sequence>MSTQTAPRFDVITIFPDQFPALVELGVVGRAQKKGLLSLKCWNPRDFTDDPHRTIDDRPYGGGPGMVMLAEPLVRCLQAIRRERGDDAKLVYLTPHGPLLKQTEIRALKAQSAGAIFLCGRYEGVDQRFIDSYVDATFCLGDFVLSGGELAVACMIDAWVRLLPDVLNHALSAVEESFESGLLDCPHYTRPEVFENISVPEVLLSGNHGKIAGWRFEKSLEYTRKFRPDLLADYESVNNTGSSGGKKV</sequence>
<comment type="function">
    <text evidence="1 15 16">Specifically methylates guanosine-37 in various tRNAs.</text>
</comment>
<dbReference type="InterPro" id="IPR023148">
    <property type="entry name" value="tRNA_m1G_MeTrfase_C_sf"/>
</dbReference>
<evidence type="ECO:0000256" key="6">
    <source>
        <dbReference type="ARBA" id="ARBA00014679"/>
    </source>
</evidence>
<evidence type="ECO:0000256" key="4">
    <source>
        <dbReference type="ARBA" id="ARBA00011738"/>
    </source>
</evidence>
<dbReference type="InterPro" id="IPR029028">
    <property type="entry name" value="Alpha/beta_knot_MTases"/>
</dbReference>
<accession>A0ABQ5YN37</accession>
<evidence type="ECO:0000256" key="15">
    <source>
        <dbReference type="HAMAP-Rule" id="MF_00605"/>
    </source>
</evidence>
<dbReference type="PIRSF" id="PIRSF000386">
    <property type="entry name" value="tRNA_mtase"/>
    <property type="match status" value="1"/>
</dbReference>
<evidence type="ECO:0000256" key="8">
    <source>
        <dbReference type="ARBA" id="ARBA00022603"/>
    </source>
</evidence>
<evidence type="ECO:0000256" key="16">
    <source>
        <dbReference type="RuleBase" id="RU003464"/>
    </source>
</evidence>
<comment type="subcellular location">
    <subcellularLocation>
        <location evidence="2 15 16">Cytoplasm</location>
    </subcellularLocation>
</comment>
<keyword evidence="7 15" id="KW-0963">Cytoplasm</keyword>
<dbReference type="NCBIfam" id="NF000648">
    <property type="entry name" value="PRK00026.1"/>
    <property type="match status" value="1"/>
</dbReference>
<evidence type="ECO:0000256" key="13">
    <source>
        <dbReference type="ARBA" id="ARBA00033392"/>
    </source>
</evidence>
<dbReference type="InterPro" id="IPR029026">
    <property type="entry name" value="tRNA_m1G_MTases_N"/>
</dbReference>
<comment type="catalytic activity">
    <reaction evidence="14 15 16">
        <text>guanosine(37) in tRNA + S-adenosyl-L-methionine = N(1)-methylguanosine(37) in tRNA + S-adenosyl-L-homocysteine + H(+)</text>
        <dbReference type="Rhea" id="RHEA:36899"/>
        <dbReference type="Rhea" id="RHEA-COMP:10145"/>
        <dbReference type="Rhea" id="RHEA-COMP:10147"/>
        <dbReference type="ChEBI" id="CHEBI:15378"/>
        <dbReference type="ChEBI" id="CHEBI:57856"/>
        <dbReference type="ChEBI" id="CHEBI:59789"/>
        <dbReference type="ChEBI" id="CHEBI:73542"/>
        <dbReference type="ChEBI" id="CHEBI:74269"/>
        <dbReference type="EC" id="2.1.1.228"/>
    </reaction>
</comment>
<evidence type="ECO:0000256" key="12">
    <source>
        <dbReference type="ARBA" id="ARBA00029736"/>
    </source>
</evidence>
<dbReference type="HAMAP" id="MF_00605">
    <property type="entry name" value="TrmD"/>
    <property type="match status" value="1"/>
</dbReference>
<comment type="caution">
    <text evidence="18">The sequence shown here is derived from an EMBL/GenBank/DDBJ whole genome shotgun (WGS) entry which is preliminary data.</text>
</comment>
<evidence type="ECO:0000313" key="18">
    <source>
        <dbReference type="EMBL" id="GLR26015.1"/>
    </source>
</evidence>
<feature type="domain" description="tRNA methyltransferase TRMD/TRM10-type" evidence="17">
    <location>
        <begin position="8"/>
        <end position="232"/>
    </location>
</feature>
<evidence type="ECO:0000313" key="19">
    <source>
        <dbReference type="Proteomes" id="UP001156664"/>
    </source>
</evidence>
<dbReference type="InterPro" id="IPR002649">
    <property type="entry name" value="tRNA_m1G_MeTrfase_TrmD"/>
</dbReference>
<keyword evidence="19" id="KW-1185">Reference proteome</keyword>
<dbReference type="EC" id="2.1.1.228" evidence="5 15"/>
<evidence type="ECO:0000256" key="5">
    <source>
        <dbReference type="ARBA" id="ARBA00012807"/>
    </source>
</evidence>
<reference evidence="19" key="1">
    <citation type="journal article" date="2019" name="Int. J. Syst. Evol. Microbiol.">
        <title>The Global Catalogue of Microorganisms (GCM) 10K type strain sequencing project: providing services to taxonomists for standard genome sequencing and annotation.</title>
        <authorList>
            <consortium name="The Broad Institute Genomics Platform"/>
            <consortium name="The Broad Institute Genome Sequencing Center for Infectious Disease"/>
            <person name="Wu L."/>
            <person name="Ma J."/>
        </authorList>
    </citation>
    <scope>NUCLEOTIDE SEQUENCE [LARGE SCALE GENOMIC DNA]</scope>
    <source>
        <strain evidence="19">NBRC 105857</strain>
    </source>
</reference>
<evidence type="ECO:0000256" key="3">
    <source>
        <dbReference type="ARBA" id="ARBA00007630"/>
    </source>
</evidence>
<dbReference type="PANTHER" id="PTHR46417">
    <property type="entry name" value="TRNA (GUANINE-N(1)-)-METHYLTRANSFERASE"/>
    <property type="match status" value="1"/>
</dbReference>
<evidence type="ECO:0000256" key="1">
    <source>
        <dbReference type="ARBA" id="ARBA00002634"/>
    </source>
</evidence>